<dbReference type="Proteomes" id="UP000442694">
    <property type="component" value="Unassembled WGS sequence"/>
</dbReference>
<dbReference type="PRINTS" id="PR00080">
    <property type="entry name" value="SDRFAMILY"/>
</dbReference>
<dbReference type="PANTHER" id="PTHR42901:SF1">
    <property type="entry name" value="ALCOHOL DEHYDROGENASE"/>
    <property type="match status" value="1"/>
</dbReference>
<dbReference type="GO" id="GO:0016616">
    <property type="term" value="F:oxidoreductase activity, acting on the CH-OH group of donors, NAD or NADP as acceptor"/>
    <property type="evidence" value="ECO:0007669"/>
    <property type="project" value="UniProtKB-ARBA"/>
</dbReference>
<evidence type="ECO:0000256" key="2">
    <source>
        <dbReference type="ARBA" id="ARBA00023002"/>
    </source>
</evidence>
<dbReference type="InterPro" id="IPR002347">
    <property type="entry name" value="SDR_fam"/>
</dbReference>
<dbReference type="PANTHER" id="PTHR42901">
    <property type="entry name" value="ALCOHOL DEHYDROGENASE"/>
    <property type="match status" value="1"/>
</dbReference>
<reference evidence="4 5" key="1">
    <citation type="submission" date="2019-10" db="EMBL/GenBank/DDBJ databases">
        <title>New genus of Silvanigrellaceae.</title>
        <authorList>
            <person name="Pitt A."/>
            <person name="Hahn M.W."/>
        </authorList>
    </citation>
    <scope>NUCLEOTIDE SEQUENCE [LARGE SCALE GENOMIC DNA]</scope>
    <source>
        <strain evidence="4 5">33A1-SZDP</strain>
    </source>
</reference>
<dbReference type="AlphaFoldDB" id="A0A833JEG7"/>
<dbReference type="EMBL" id="WFLN01000005">
    <property type="protein sequence ID" value="KAB8032057.1"/>
    <property type="molecule type" value="Genomic_DNA"/>
</dbReference>
<dbReference type="Gene3D" id="3.40.50.720">
    <property type="entry name" value="NAD(P)-binding Rossmann-like Domain"/>
    <property type="match status" value="1"/>
</dbReference>
<name>A0A833JEG7_9BACT</name>
<comment type="caution">
    <text evidence="4">The sequence shown here is derived from an EMBL/GenBank/DDBJ whole genome shotgun (WGS) entry which is preliminary data.</text>
</comment>
<dbReference type="Pfam" id="PF00106">
    <property type="entry name" value="adh_short"/>
    <property type="match status" value="1"/>
</dbReference>
<accession>A0A833JEG7</accession>
<protein>
    <submittedName>
        <fullName evidence="4">SDR family NAD(P)-dependent oxidoreductase</fullName>
    </submittedName>
</protein>
<dbReference type="SUPFAM" id="SSF51735">
    <property type="entry name" value="NAD(P)-binding Rossmann-fold domains"/>
    <property type="match status" value="1"/>
</dbReference>
<dbReference type="InterPro" id="IPR020904">
    <property type="entry name" value="Sc_DH/Rdtase_CS"/>
</dbReference>
<comment type="similarity">
    <text evidence="1 3">Belongs to the short-chain dehydrogenases/reductases (SDR) family.</text>
</comment>
<dbReference type="PIRSF" id="PIRSF000126">
    <property type="entry name" value="11-beta-HSD1"/>
    <property type="match status" value="1"/>
</dbReference>
<organism evidence="4 5">
    <name type="scientific">Fluviispira multicolorata</name>
    <dbReference type="NCBI Taxonomy" id="2654512"/>
    <lineage>
        <taxon>Bacteria</taxon>
        <taxon>Pseudomonadati</taxon>
        <taxon>Bdellovibrionota</taxon>
        <taxon>Oligoflexia</taxon>
        <taxon>Silvanigrellales</taxon>
        <taxon>Silvanigrellaceae</taxon>
        <taxon>Fluviispira</taxon>
    </lineage>
</organism>
<sequence length="273" mass="30408">MEMNTVKLLDDIFISNETQLKNKRALITGASSGIGLATAAWLAREGVHLYLVARRLEKLNELKKEILALYPELKINIIPLDLMQNDFLSVLEKENALDVDIFINNAGLARGRDSVADINFTDLDEMIHTNVTAAFKLASAVVKRMVIKKSGHIVNLGSIAGHSTYEGGSVYCATKFAVRAFSEVLRQETHDKNIRVSLISPGMVKTDFSFVRYYGNKQKSDSVYAEVKTLTASDIARVILQTLKEPEHINIDEIIVLPLVQAPVSFKVKKEMM</sequence>
<dbReference type="PROSITE" id="PS00061">
    <property type="entry name" value="ADH_SHORT"/>
    <property type="match status" value="1"/>
</dbReference>
<dbReference type="PRINTS" id="PR00081">
    <property type="entry name" value="GDHRDH"/>
</dbReference>
<dbReference type="InterPro" id="IPR036291">
    <property type="entry name" value="NAD(P)-bd_dom_sf"/>
</dbReference>
<evidence type="ECO:0000313" key="4">
    <source>
        <dbReference type="EMBL" id="KAB8032057.1"/>
    </source>
</evidence>
<proteinExistence type="inferred from homology"/>
<evidence type="ECO:0000313" key="5">
    <source>
        <dbReference type="Proteomes" id="UP000442694"/>
    </source>
</evidence>
<evidence type="ECO:0000256" key="1">
    <source>
        <dbReference type="ARBA" id="ARBA00006484"/>
    </source>
</evidence>
<keyword evidence="2" id="KW-0560">Oxidoreductase</keyword>
<keyword evidence="5" id="KW-1185">Reference proteome</keyword>
<dbReference type="FunFam" id="3.40.50.720:FF:000047">
    <property type="entry name" value="NADP-dependent L-serine/L-allo-threonine dehydrogenase"/>
    <property type="match status" value="1"/>
</dbReference>
<gene>
    <name evidence="4" type="ORF">GCL57_05255</name>
</gene>
<evidence type="ECO:0000256" key="3">
    <source>
        <dbReference type="RuleBase" id="RU000363"/>
    </source>
</evidence>